<dbReference type="FunFam" id="3.40.50.1100:FF:000003">
    <property type="entry name" value="Cystathionine beta-synthase"/>
    <property type="match status" value="1"/>
</dbReference>
<sequence>MVTGKSQSVLDAIGSTPLIEVEPSIFAKLEYLNPSGSIKARIARYMIEAAEARGELEPGMTIVEASSGNTGNALAMVAAVKGYRMVVVMPEGLSSERAAISRGFGAEVLRVGNFHVQHARETAVEMGERPGFFCPRQFDSEDNVAENREWLGPEIVTDLGAPPDAFVMGVGTGGTLIGVGQALRAVNPTTRLVAVEPEESCTILCGEVHHHRIEGIADGFVPTIYERHRTMVDEVIPVTSLDAVRTMRELARRGMLVGPSSGANLVAARQLREKLGPNATIVTIFADEGEKYLTEYFLTRGELAAILEGSHDDDWVAASGGITAPLPPLAR</sequence>
<dbReference type="OrthoDB" id="9805733at2"/>
<accession>C7M2J4</accession>
<evidence type="ECO:0000256" key="2">
    <source>
        <dbReference type="ARBA" id="ARBA00007103"/>
    </source>
</evidence>
<comment type="cofactor">
    <cofactor evidence="1">
        <name>pyridoxal 5'-phosphate</name>
        <dbReference type="ChEBI" id="CHEBI:597326"/>
    </cofactor>
</comment>
<evidence type="ECO:0000259" key="4">
    <source>
        <dbReference type="Pfam" id="PF00291"/>
    </source>
</evidence>
<dbReference type="AlphaFoldDB" id="C7M2J4"/>
<keyword evidence="3" id="KW-0663">Pyridoxal phosphate</keyword>
<dbReference type="InterPro" id="IPR036052">
    <property type="entry name" value="TrpB-like_PALP_sf"/>
</dbReference>
<evidence type="ECO:0000313" key="6">
    <source>
        <dbReference type="Proteomes" id="UP000000771"/>
    </source>
</evidence>
<proteinExistence type="inferred from homology"/>
<dbReference type="InterPro" id="IPR001216">
    <property type="entry name" value="P-phosphate_BS"/>
</dbReference>
<dbReference type="KEGG" id="afo:Afer_0269"/>
<dbReference type="GO" id="GO:0016765">
    <property type="term" value="F:transferase activity, transferring alkyl or aryl (other than methyl) groups"/>
    <property type="evidence" value="ECO:0007669"/>
    <property type="project" value="UniProtKB-ARBA"/>
</dbReference>
<dbReference type="eggNOG" id="COG0031">
    <property type="taxonomic scope" value="Bacteria"/>
</dbReference>
<reference evidence="5 6" key="1">
    <citation type="journal article" date="2009" name="Stand. Genomic Sci.">
        <title>Complete genome sequence of Acidimicrobium ferrooxidans type strain (ICP).</title>
        <authorList>
            <person name="Clum A."/>
            <person name="Nolan M."/>
            <person name="Lang E."/>
            <person name="Glavina Del Rio T."/>
            <person name="Tice H."/>
            <person name="Copeland A."/>
            <person name="Cheng J.F."/>
            <person name="Lucas S."/>
            <person name="Chen F."/>
            <person name="Bruce D."/>
            <person name="Goodwin L."/>
            <person name="Pitluck S."/>
            <person name="Ivanova N."/>
            <person name="Mavrommatis K."/>
            <person name="Mikhailova N."/>
            <person name="Pati A."/>
            <person name="Chen A."/>
            <person name="Palaniappan K."/>
            <person name="Goker M."/>
            <person name="Spring S."/>
            <person name="Land M."/>
            <person name="Hauser L."/>
            <person name="Chang Y.J."/>
            <person name="Jeffries C.C."/>
            <person name="Chain P."/>
            <person name="Bristow J."/>
            <person name="Eisen J.A."/>
            <person name="Markowitz V."/>
            <person name="Hugenholtz P."/>
            <person name="Kyrpides N.C."/>
            <person name="Klenk H.P."/>
            <person name="Lapidus A."/>
        </authorList>
    </citation>
    <scope>NUCLEOTIDE SEQUENCE [LARGE SCALE GENOMIC DNA]</scope>
    <source>
        <strain evidence="6">DSM 10331 / JCM 15462 / NBRC 103882 / ICP</strain>
    </source>
</reference>
<evidence type="ECO:0000256" key="1">
    <source>
        <dbReference type="ARBA" id="ARBA00001933"/>
    </source>
</evidence>
<dbReference type="STRING" id="525909.Afer_0269"/>
<keyword evidence="6" id="KW-1185">Reference proteome</keyword>
<protein>
    <submittedName>
        <fullName evidence="5">Pyridoxal-5'-phosphate-dependent protein beta subunit</fullName>
    </submittedName>
</protein>
<dbReference type="Proteomes" id="UP000000771">
    <property type="component" value="Chromosome"/>
</dbReference>
<dbReference type="EMBL" id="CP001631">
    <property type="protein sequence ID" value="ACU53238.1"/>
    <property type="molecule type" value="Genomic_DNA"/>
</dbReference>
<gene>
    <name evidence="5" type="ordered locus">Afer_0269</name>
</gene>
<dbReference type="InterPro" id="IPR050214">
    <property type="entry name" value="Cys_Synth/Cystath_Beta-Synth"/>
</dbReference>
<dbReference type="RefSeq" id="WP_015797743.1">
    <property type="nucleotide sequence ID" value="NC_013124.1"/>
</dbReference>
<dbReference type="GO" id="GO:0006535">
    <property type="term" value="P:cysteine biosynthetic process from serine"/>
    <property type="evidence" value="ECO:0007669"/>
    <property type="project" value="InterPro"/>
</dbReference>
<feature type="domain" description="Tryptophan synthase beta chain-like PALP" evidence="4">
    <location>
        <begin position="10"/>
        <end position="287"/>
    </location>
</feature>
<evidence type="ECO:0000313" key="5">
    <source>
        <dbReference type="EMBL" id="ACU53238.1"/>
    </source>
</evidence>
<dbReference type="PROSITE" id="PS00901">
    <property type="entry name" value="CYS_SYNTHASE"/>
    <property type="match status" value="1"/>
</dbReference>
<dbReference type="PANTHER" id="PTHR10314">
    <property type="entry name" value="CYSTATHIONINE BETA-SYNTHASE"/>
    <property type="match status" value="1"/>
</dbReference>
<dbReference type="HOGENOM" id="CLU_021018_1_2_11"/>
<organism evidence="5 6">
    <name type="scientific">Acidimicrobium ferrooxidans (strain DSM 10331 / JCM 15462 / NBRC 103882 / ICP)</name>
    <dbReference type="NCBI Taxonomy" id="525909"/>
    <lineage>
        <taxon>Bacteria</taxon>
        <taxon>Bacillati</taxon>
        <taxon>Actinomycetota</taxon>
        <taxon>Acidimicrobiia</taxon>
        <taxon>Acidimicrobiales</taxon>
        <taxon>Acidimicrobiaceae</taxon>
        <taxon>Acidimicrobium</taxon>
    </lineage>
</organism>
<evidence type="ECO:0000256" key="3">
    <source>
        <dbReference type="ARBA" id="ARBA00022898"/>
    </source>
</evidence>
<comment type="similarity">
    <text evidence="2">Belongs to the cysteine synthase/cystathionine beta-synthase family.</text>
</comment>
<dbReference type="SUPFAM" id="SSF53686">
    <property type="entry name" value="Tryptophan synthase beta subunit-like PLP-dependent enzymes"/>
    <property type="match status" value="1"/>
</dbReference>
<dbReference type="CDD" id="cd01561">
    <property type="entry name" value="CBS_like"/>
    <property type="match status" value="1"/>
</dbReference>
<name>C7M2J4_ACIFD</name>
<dbReference type="Gene3D" id="3.40.50.1100">
    <property type="match status" value="2"/>
</dbReference>
<dbReference type="InterPro" id="IPR001926">
    <property type="entry name" value="TrpB-like_PALP"/>
</dbReference>
<dbReference type="Pfam" id="PF00291">
    <property type="entry name" value="PALP"/>
    <property type="match status" value="1"/>
</dbReference>